<proteinExistence type="predicted"/>
<evidence type="ECO:0000313" key="2">
    <source>
        <dbReference type="Proteomes" id="UP001500420"/>
    </source>
</evidence>
<evidence type="ECO:0008006" key="3">
    <source>
        <dbReference type="Google" id="ProtNLM"/>
    </source>
</evidence>
<keyword evidence="2" id="KW-1185">Reference proteome</keyword>
<comment type="caution">
    <text evidence="1">The sequence shown here is derived from an EMBL/GenBank/DDBJ whole genome shotgun (WGS) entry which is preliminary data.</text>
</comment>
<gene>
    <name evidence="1" type="ORF">GCM10009020_04220</name>
</gene>
<evidence type="ECO:0000313" key="1">
    <source>
        <dbReference type="EMBL" id="GAA0662836.1"/>
    </source>
</evidence>
<sequence>MPNIEVSLPDRVDTEIDRLVDQGEFLNREQAIEELLSMGMSAYETTGTSTEDDEWVMQNVEDQQDPAMQDDVDEDGRMF</sequence>
<dbReference type="RefSeq" id="WP_343772185.1">
    <property type="nucleotide sequence ID" value="NZ_BAAADV010000001.1"/>
</dbReference>
<protein>
    <recommendedName>
        <fullName evidence="3">CopG family transcriptional regulator</fullName>
    </recommendedName>
</protein>
<dbReference type="Pfam" id="PF23434">
    <property type="entry name" value="DUF7120"/>
    <property type="match status" value="1"/>
</dbReference>
<accession>A0AAV3T500</accession>
<name>A0AAV3T500_9EURY</name>
<dbReference type="AlphaFoldDB" id="A0AAV3T500"/>
<reference evidence="1 2" key="1">
    <citation type="journal article" date="2019" name="Int. J. Syst. Evol. Microbiol.">
        <title>The Global Catalogue of Microorganisms (GCM) 10K type strain sequencing project: providing services to taxonomists for standard genome sequencing and annotation.</title>
        <authorList>
            <consortium name="The Broad Institute Genomics Platform"/>
            <consortium name="The Broad Institute Genome Sequencing Center for Infectious Disease"/>
            <person name="Wu L."/>
            <person name="Ma J."/>
        </authorList>
    </citation>
    <scope>NUCLEOTIDE SEQUENCE [LARGE SCALE GENOMIC DNA]</scope>
    <source>
        <strain evidence="1 2">JCM 16328</strain>
    </source>
</reference>
<dbReference type="Proteomes" id="UP001500420">
    <property type="component" value="Unassembled WGS sequence"/>
</dbReference>
<dbReference type="InterPro" id="IPR055544">
    <property type="entry name" value="DUF7120"/>
</dbReference>
<dbReference type="CDD" id="cd22231">
    <property type="entry name" value="RHH_NikR_HicB-like"/>
    <property type="match status" value="1"/>
</dbReference>
<organism evidence="1 2">
    <name type="scientific">Natronoarchaeum mannanilyticum</name>
    <dbReference type="NCBI Taxonomy" id="926360"/>
    <lineage>
        <taxon>Archaea</taxon>
        <taxon>Methanobacteriati</taxon>
        <taxon>Methanobacteriota</taxon>
        <taxon>Stenosarchaea group</taxon>
        <taxon>Halobacteria</taxon>
        <taxon>Halobacteriales</taxon>
        <taxon>Natronoarchaeaceae</taxon>
    </lineage>
</organism>
<dbReference type="EMBL" id="BAAADV010000001">
    <property type="protein sequence ID" value="GAA0662836.1"/>
    <property type="molecule type" value="Genomic_DNA"/>
</dbReference>